<evidence type="ECO:0000313" key="4">
    <source>
        <dbReference type="Proteomes" id="UP000265955"/>
    </source>
</evidence>
<sequence>MSLVRLMRTLLGMVCVVVAMAGGKVHASDLGSLRSVYLYSSPATGAFFKANDSDYNNLLGYWRLYLKKFGKDFREVNRSELIANLSPGVLVLGSALLLDDEERRAIDAFTRRGGSVLATWGTGARDGLGKWRGYGFLSDMFEVKVAGEVSRDQEAWFLMPFGDGPVTWPLPAGRRMYLGKTAENMLRIDARQLAARYMDWNRAPDFAQANGAIAYSELHGARRLYIGFSEASWDYHTRDDITQMLDAMLAWLMREPRIFKAAWPDGKTATQLLEMDTEALFENGVHFAKQLDDSNIRGTFYSLTSEAIKNPELVRSLLRRGHEIAYHADIHIGFQNQKPEQQEQRILNMLDQMRKIVGPNLAPHTGFRAPTESYDKTTEILLRKHGMKHHAADPSSTEDRLPFFSKSEKNLSTEEALVVLPRTNSDDITFRMAGMNNEKVTKNLLQDFEHVVEMGAFGLLSVHSQNYGPDGPMTLTMPTLFKRIAELRNRLWLPRADEVAAWWRARERVTWRADHEGGQHVINFAVRPPGMVKGLSFIVTHPRAGMLPMHVEAMSPYAPAAEIRPIDAFRSAIVFSNAHTGSYQYRVLF</sequence>
<dbReference type="OrthoDB" id="9784220at2"/>
<keyword evidence="4" id="KW-1185">Reference proteome</keyword>
<dbReference type="Proteomes" id="UP000265955">
    <property type="component" value="Unassembled WGS sequence"/>
</dbReference>
<dbReference type="RefSeq" id="WP_119772305.1">
    <property type="nucleotide sequence ID" value="NZ_QYUO01000003.1"/>
</dbReference>
<reference evidence="4" key="1">
    <citation type="submission" date="2018-09" db="EMBL/GenBank/DDBJ databases">
        <authorList>
            <person name="Zhu H."/>
        </authorList>
    </citation>
    <scope>NUCLEOTIDE SEQUENCE [LARGE SCALE GENOMIC DNA]</scope>
    <source>
        <strain evidence="4">K1R23-30</strain>
    </source>
</reference>
<keyword evidence="1" id="KW-0732">Signal</keyword>
<gene>
    <name evidence="3" type="ORF">D3871_27780</name>
</gene>
<dbReference type="Pfam" id="PF01522">
    <property type="entry name" value="Polysacc_deac_1"/>
    <property type="match status" value="1"/>
</dbReference>
<feature type="domain" description="NodB homology" evidence="2">
    <location>
        <begin position="287"/>
        <end position="388"/>
    </location>
</feature>
<evidence type="ECO:0000256" key="1">
    <source>
        <dbReference type="SAM" id="SignalP"/>
    </source>
</evidence>
<feature type="signal peptide" evidence="1">
    <location>
        <begin position="1"/>
        <end position="21"/>
    </location>
</feature>
<evidence type="ECO:0000313" key="3">
    <source>
        <dbReference type="EMBL" id="RJF92420.1"/>
    </source>
</evidence>
<proteinExistence type="predicted"/>
<feature type="chain" id="PRO_5017244342" description="NodB homology domain-containing protein" evidence="1">
    <location>
        <begin position="22"/>
        <end position="589"/>
    </location>
</feature>
<dbReference type="EMBL" id="QYUO01000003">
    <property type="protein sequence ID" value="RJF92420.1"/>
    <property type="molecule type" value="Genomic_DNA"/>
</dbReference>
<dbReference type="GO" id="GO:0016810">
    <property type="term" value="F:hydrolase activity, acting on carbon-nitrogen (but not peptide) bonds"/>
    <property type="evidence" value="ECO:0007669"/>
    <property type="project" value="InterPro"/>
</dbReference>
<dbReference type="PANTHER" id="PTHR47561">
    <property type="entry name" value="POLYSACCHARIDE DEACETYLASE FAMILY PROTEIN (AFU_ORTHOLOGUE AFUA_6G05030)"/>
    <property type="match status" value="1"/>
</dbReference>
<protein>
    <recommendedName>
        <fullName evidence="2">NodB homology domain-containing protein</fullName>
    </recommendedName>
</protein>
<accession>A0A3A3FGX2</accession>
<dbReference type="PANTHER" id="PTHR47561:SF1">
    <property type="entry name" value="POLYSACCHARIDE DEACETYLASE FAMILY PROTEIN (AFU_ORTHOLOGUE AFUA_6G05030)"/>
    <property type="match status" value="1"/>
</dbReference>
<dbReference type="InterPro" id="IPR002509">
    <property type="entry name" value="NODB_dom"/>
</dbReference>
<dbReference type="GO" id="GO:0005975">
    <property type="term" value="P:carbohydrate metabolic process"/>
    <property type="evidence" value="ECO:0007669"/>
    <property type="project" value="InterPro"/>
</dbReference>
<dbReference type="Gene3D" id="3.40.50.880">
    <property type="match status" value="1"/>
</dbReference>
<dbReference type="CDD" id="cd03143">
    <property type="entry name" value="A4_beta-galactosidase_middle_domain"/>
    <property type="match status" value="1"/>
</dbReference>
<name>A0A3A3FGX2_9BURK</name>
<dbReference type="SUPFAM" id="SSF88713">
    <property type="entry name" value="Glycoside hydrolase/deacetylase"/>
    <property type="match status" value="1"/>
</dbReference>
<dbReference type="AlphaFoldDB" id="A0A3A3FGX2"/>
<organism evidence="3 4">
    <name type="scientific">Noviherbaspirillum saxi</name>
    <dbReference type="NCBI Taxonomy" id="2320863"/>
    <lineage>
        <taxon>Bacteria</taxon>
        <taxon>Pseudomonadati</taxon>
        <taxon>Pseudomonadota</taxon>
        <taxon>Betaproteobacteria</taxon>
        <taxon>Burkholderiales</taxon>
        <taxon>Oxalobacteraceae</taxon>
        <taxon>Noviherbaspirillum</taxon>
    </lineage>
</organism>
<dbReference type="Gene3D" id="3.20.20.370">
    <property type="entry name" value="Glycoside hydrolase/deacetylase"/>
    <property type="match status" value="1"/>
</dbReference>
<comment type="caution">
    <text evidence="3">The sequence shown here is derived from an EMBL/GenBank/DDBJ whole genome shotgun (WGS) entry which is preliminary data.</text>
</comment>
<evidence type="ECO:0000259" key="2">
    <source>
        <dbReference type="Pfam" id="PF01522"/>
    </source>
</evidence>
<dbReference type="InterPro" id="IPR011330">
    <property type="entry name" value="Glyco_hydro/deAcase_b/a-brl"/>
</dbReference>
<dbReference type="InterPro" id="IPR029062">
    <property type="entry name" value="Class_I_gatase-like"/>
</dbReference>